<dbReference type="EMBL" id="FOPJ01000019">
    <property type="protein sequence ID" value="SFG85308.1"/>
    <property type="molecule type" value="Genomic_DNA"/>
</dbReference>
<protein>
    <submittedName>
        <fullName evidence="17">Multisubunit sodium/proton antiporter, MrpA subunit /multisubunit sodium/proton antiporter, MrpB subunit</fullName>
    </submittedName>
</protein>
<keyword evidence="18" id="KW-1185">Reference proteome</keyword>
<keyword evidence="3" id="KW-0050">Antiport</keyword>
<evidence type="ECO:0000256" key="5">
    <source>
        <dbReference type="ARBA" id="ARBA00022692"/>
    </source>
</evidence>
<feature type="transmembrane region" description="Helical" evidence="11">
    <location>
        <begin position="789"/>
        <end position="811"/>
    </location>
</feature>
<feature type="transmembrane region" description="Helical" evidence="11">
    <location>
        <begin position="891"/>
        <end position="916"/>
    </location>
</feature>
<proteinExistence type="predicted"/>
<dbReference type="OrthoDB" id="9811798at2"/>
<feature type="transmembrane region" description="Helical" evidence="11">
    <location>
        <begin position="166"/>
        <end position="188"/>
    </location>
</feature>
<dbReference type="InterPro" id="IPR050616">
    <property type="entry name" value="CPA3_Na-H_Antiporter_A"/>
</dbReference>
<sequence length="989" mass="105395">MTVLTVVALAGLAVVAAAPAVRVVDRKAGWPLAALFLIAAILLLRRLPEIIHDQPLEYAHVWAKDFLAPGIDVVFALRADALSSFFALLALLIGTVVFIYSAAYLPRKKGNTSFYLIMTAFTLSILLLVLANDVVLLFIAWELVSIASFLLIARSGSGGEAGSMRTLVLTFVGGLTLLAALAIAATHTGTTNVQEMLASPVWGDDPQLTAWVAILVAISAFTKSAQLPFHFWLPEAMAAATPVSAFLHAAAVVKAGIYLLIRFSTIFHDVPAWNWLLIVVGMTTAVMSAAFAVQKTDLKKLTAYSTVSHLGWIVATIGVGTPFALAAALVHTLAHALFKSSLFMLIGVVDHQAGTRDIRRLGVLYNKMPFTFGSMVVGAASMAAVPPLMGFVSKEGMLSAFMDAPINDVGVIFLVCGAAVGALLTFTYSWKLVFGAFVDGRRPMTGIKEAPVSLWLPAAIPGLLSIPVAFFVPFLDEPIEAAVLATGQNEHVHLAIWHGFNLPFAISVAVLILGVLIIRKRKKIWPIVETRAFFPRSGNDLLTLLRERSEKLGRILAQMANSHAPERHLVFPFLLIIILGAATAVFPGADGVSMAARVPGIDRASDLVPLGIIVASIAGLTHTRNRVTAVVLLGTIGVGVSLQMLLLGAPDVAMTQFLVEALVVVIIMLVVRHQRDFFPPVRQKQRRWSAAVAISVAVVTFLGVWGMLGRHERSDIALWYLNEAPEISGGANVVNTILVEFRAFDTLGELSVLGMAGVVIAAVLFTVPRRPFEKGTHPAPFGQSRLNAIPLRTLVGVLVPILIILSVTIFLRGHNDPGGGFIAALVAGGALMLSYLSQGQDDRVVPRNVPFILTGVGMLTALFSGVLGLWHGSFLYPIHGHIGDEHLSTSMIFDVGVYLAVLGMLTLGINALGGYLRPGNEEFSLNERGVGPLTPWLKPKVEHPTDEDYPMPLNPARDHDAGSEAASAGTAGSGSVTGAAAAGTKEEQR</sequence>
<evidence type="ECO:0000259" key="12">
    <source>
        <dbReference type="Pfam" id="PF00361"/>
    </source>
</evidence>
<feature type="transmembrane region" description="Helical" evidence="11">
    <location>
        <begin position="691"/>
        <end position="708"/>
    </location>
</feature>
<accession>A0A1I2V7F6</accession>
<feature type="transmembrane region" description="Helical" evidence="11">
    <location>
        <begin position="495"/>
        <end position="518"/>
    </location>
</feature>
<dbReference type="AlphaFoldDB" id="A0A1I2V7F6"/>
<comment type="subcellular location">
    <subcellularLocation>
        <location evidence="1">Cell membrane</location>
        <topology evidence="1">Multi-pass membrane protein</topology>
    </subcellularLocation>
    <subcellularLocation>
        <location evidence="9">Membrane</location>
        <topology evidence="9">Multi-pass membrane protein</topology>
    </subcellularLocation>
</comment>
<feature type="transmembrane region" description="Helical" evidence="11">
    <location>
        <begin position="136"/>
        <end position="154"/>
    </location>
</feature>
<gene>
    <name evidence="17" type="ORF">SAMN05660282_02155</name>
</gene>
<evidence type="ECO:0000259" key="13">
    <source>
        <dbReference type="Pfam" id="PF00662"/>
    </source>
</evidence>
<dbReference type="Pfam" id="PF20501">
    <property type="entry name" value="MbhE"/>
    <property type="match status" value="1"/>
</dbReference>
<evidence type="ECO:0000256" key="9">
    <source>
        <dbReference type="RuleBase" id="RU000320"/>
    </source>
</evidence>
<dbReference type="InterPro" id="IPR025383">
    <property type="entry name" value="MrpA_C/MbhD"/>
</dbReference>
<feature type="transmembrane region" description="Helical" evidence="11">
    <location>
        <begin position="85"/>
        <end position="105"/>
    </location>
</feature>
<dbReference type="PANTHER" id="PTHR43373">
    <property type="entry name" value="NA(+)/H(+) ANTIPORTER SUBUNIT"/>
    <property type="match status" value="1"/>
</dbReference>
<feature type="transmembrane region" description="Helical" evidence="11">
    <location>
        <begin position="370"/>
        <end position="389"/>
    </location>
</feature>
<keyword evidence="5 9" id="KW-0812">Transmembrane</keyword>
<feature type="domain" description="MrpA C-terminal/MbhE" evidence="16">
    <location>
        <begin position="687"/>
        <end position="764"/>
    </location>
</feature>
<dbReference type="Pfam" id="PF13244">
    <property type="entry name" value="MbhD"/>
    <property type="match status" value="1"/>
</dbReference>
<feature type="transmembrane region" description="Helical" evidence="11">
    <location>
        <begin position="112"/>
        <end position="130"/>
    </location>
</feature>
<feature type="transmembrane region" description="Helical" evidence="11">
    <location>
        <begin position="409"/>
        <end position="433"/>
    </location>
</feature>
<feature type="compositionally biased region" description="Low complexity" evidence="10">
    <location>
        <begin position="963"/>
        <end position="983"/>
    </location>
</feature>
<evidence type="ECO:0000256" key="11">
    <source>
        <dbReference type="SAM" id="Phobius"/>
    </source>
</evidence>
<feature type="transmembrane region" description="Helical" evidence="11">
    <location>
        <begin position="454"/>
        <end position="475"/>
    </location>
</feature>
<dbReference type="Pfam" id="PF04039">
    <property type="entry name" value="MnhB"/>
    <property type="match status" value="1"/>
</dbReference>
<dbReference type="GO" id="GO:0006811">
    <property type="term" value="P:monoatomic ion transport"/>
    <property type="evidence" value="ECO:0007669"/>
    <property type="project" value="UniProtKB-KW"/>
</dbReference>
<feature type="transmembrane region" description="Helical" evidence="11">
    <location>
        <begin position="237"/>
        <end position="261"/>
    </location>
</feature>
<evidence type="ECO:0000256" key="8">
    <source>
        <dbReference type="ARBA" id="ARBA00023136"/>
    </source>
</evidence>
<keyword evidence="2" id="KW-0813">Transport</keyword>
<feature type="transmembrane region" description="Helical" evidence="11">
    <location>
        <begin position="208"/>
        <end position="225"/>
    </location>
</feature>
<dbReference type="InterPro" id="IPR046806">
    <property type="entry name" value="MrpA_C/MbhE"/>
</dbReference>
<evidence type="ECO:0000256" key="6">
    <source>
        <dbReference type="ARBA" id="ARBA00022989"/>
    </source>
</evidence>
<keyword evidence="6 11" id="KW-1133">Transmembrane helix</keyword>
<feature type="domain" description="NADH-Ubiquinone oxidoreductase (complex I) chain 5 N-terminal" evidence="13">
    <location>
        <begin position="70"/>
        <end position="115"/>
    </location>
</feature>
<feature type="transmembrane region" description="Helical" evidence="11">
    <location>
        <begin position="301"/>
        <end position="319"/>
    </location>
</feature>
<reference evidence="17 18" key="1">
    <citation type="submission" date="2016-10" db="EMBL/GenBank/DDBJ databases">
        <authorList>
            <person name="de Groot N.N."/>
        </authorList>
    </citation>
    <scope>NUCLEOTIDE SEQUENCE [LARGE SCALE GENOMIC DNA]</scope>
    <source>
        <strain>J11</strain>
        <strain evidence="18">PG 39</strain>
    </source>
</reference>
<feature type="transmembrane region" description="Helical" evidence="11">
    <location>
        <begin position="627"/>
        <end position="646"/>
    </location>
</feature>
<feature type="transmembrane region" description="Helical" evidence="11">
    <location>
        <begin position="652"/>
        <end position="671"/>
    </location>
</feature>
<evidence type="ECO:0000313" key="18">
    <source>
        <dbReference type="Proteomes" id="UP000199065"/>
    </source>
</evidence>
<feature type="transmembrane region" description="Helical" evidence="11">
    <location>
        <begin position="849"/>
        <end position="871"/>
    </location>
</feature>
<feature type="domain" description="Na+/H+ antiporter MnhB subunit-related protein" evidence="14">
    <location>
        <begin position="791"/>
        <end position="906"/>
    </location>
</feature>
<evidence type="ECO:0000259" key="16">
    <source>
        <dbReference type="Pfam" id="PF20501"/>
    </source>
</evidence>
<feature type="domain" description="NADH:quinone oxidoreductase/Mrp antiporter transmembrane" evidence="12">
    <location>
        <begin position="131"/>
        <end position="408"/>
    </location>
</feature>
<dbReference type="NCBIfam" id="NF009290">
    <property type="entry name" value="PRK12650.1"/>
    <property type="match status" value="1"/>
</dbReference>
<evidence type="ECO:0000313" key="17">
    <source>
        <dbReference type="EMBL" id="SFG85308.1"/>
    </source>
</evidence>
<dbReference type="GO" id="GO:0015297">
    <property type="term" value="F:antiporter activity"/>
    <property type="evidence" value="ECO:0007669"/>
    <property type="project" value="UniProtKB-KW"/>
</dbReference>
<dbReference type="GO" id="GO:0005886">
    <property type="term" value="C:plasma membrane"/>
    <property type="evidence" value="ECO:0007669"/>
    <property type="project" value="UniProtKB-SubCell"/>
</dbReference>
<dbReference type="PANTHER" id="PTHR43373:SF1">
    <property type="entry name" value="NA(+)_H(+) ANTIPORTER SUBUNIT A"/>
    <property type="match status" value="1"/>
</dbReference>
<feature type="transmembrane region" description="Helical" evidence="11">
    <location>
        <begin position="325"/>
        <end position="349"/>
    </location>
</feature>
<feature type="transmembrane region" description="Helical" evidence="11">
    <location>
        <begin position="569"/>
        <end position="589"/>
    </location>
</feature>
<evidence type="ECO:0000256" key="10">
    <source>
        <dbReference type="SAM" id="MobiDB-lite"/>
    </source>
</evidence>
<evidence type="ECO:0000256" key="2">
    <source>
        <dbReference type="ARBA" id="ARBA00022448"/>
    </source>
</evidence>
<dbReference type="RefSeq" id="WP_092287217.1">
    <property type="nucleotide sequence ID" value="NZ_FOPJ01000019.1"/>
</dbReference>
<feature type="transmembrane region" description="Helical" evidence="11">
    <location>
        <begin position="601"/>
        <end position="620"/>
    </location>
</feature>
<dbReference type="Proteomes" id="UP000199065">
    <property type="component" value="Unassembled WGS sequence"/>
</dbReference>
<dbReference type="Pfam" id="PF00361">
    <property type="entry name" value="Proton_antipo_M"/>
    <property type="match status" value="1"/>
</dbReference>
<dbReference type="Gene3D" id="1.20.120.1200">
    <property type="entry name" value="NADH-ubiquinone/plastoquinone oxidoreductase chain 6, subunit NuoJ"/>
    <property type="match status" value="1"/>
</dbReference>
<evidence type="ECO:0000256" key="4">
    <source>
        <dbReference type="ARBA" id="ARBA00022475"/>
    </source>
</evidence>
<dbReference type="Pfam" id="PF00662">
    <property type="entry name" value="Proton_antipo_N"/>
    <property type="match status" value="1"/>
</dbReference>
<keyword evidence="4" id="KW-1003">Cell membrane</keyword>
<feature type="transmembrane region" description="Helical" evidence="11">
    <location>
        <begin position="817"/>
        <end position="837"/>
    </location>
</feature>
<evidence type="ECO:0000256" key="3">
    <source>
        <dbReference type="ARBA" id="ARBA00022449"/>
    </source>
</evidence>
<dbReference type="STRING" id="185761.SAMN05660282_02155"/>
<evidence type="ECO:0000256" key="7">
    <source>
        <dbReference type="ARBA" id="ARBA00023065"/>
    </source>
</evidence>
<feature type="transmembrane region" description="Helical" evidence="11">
    <location>
        <begin position="30"/>
        <end position="47"/>
    </location>
</feature>
<feature type="region of interest" description="Disordered" evidence="10">
    <location>
        <begin position="934"/>
        <end position="989"/>
    </location>
</feature>
<dbReference type="InterPro" id="IPR007182">
    <property type="entry name" value="MnhB"/>
</dbReference>
<dbReference type="InterPro" id="IPR001750">
    <property type="entry name" value="ND/Mrp_TM"/>
</dbReference>
<evidence type="ECO:0000256" key="1">
    <source>
        <dbReference type="ARBA" id="ARBA00004651"/>
    </source>
</evidence>
<keyword evidence="8 11" id="KW-0472">Membrane</keyword>
<organism evidence="17 18">
    <name type="scientific">Corynebacterium spheniscorum</name>
    <dbReference type="NCBI Taxonomy" id="185761"/>
    <lineage>
        <taxon>Bacteria</taxon>
        <taxon>Bacillati</taxon>
        <taxon>Actinomycetota</taxon>
        <taxon>Actinomycetes</taxon>
        <taxon>Mycobacteriales</taxon>
        <taxon>Corynebacteriaceae</taxon>
        <taxon>Corynebacterium</taxon>
    </lineage>
</organism>
<feature type="transmembrane region" description="Helical" evidence="11">
    <location>
        <begin position="750"/>
        <end position="768"/>
    </location>
</feature>
<dbReference type="PRINTS" id="PR01434">
    <property type="entry name" value="NADHDHGNASE5"/>
</dbReference>
<feature type="domain" description="MrpA C-terminal/MbhD" evidence="15">
    <location>
        <begin position="612"/>
        <end position="675"/>
    </location>
</feature>
<name>A0A1I2V7F6_9CORY</name>
<dbReference type="InterPro" id="IPR042106">
    <property type="entry name" value="Nuo/plastoQ_OxRdtase_6_NuoJ"/>
</dbReference>
<evidence type="ECO:0000259" key="14">
    <source>
        <dbReference type="Pfam" id="PF04039"/>
    </source>
</evidence>
<keyword evidence="7" id="KW-0406">Ion transport</keyword>
<evidence type="ECO:0000259" key="15">
    <source>
        <dbReference type="Pfam" id="PF13244"/>
    </source>
</evidence>
<feature type="transmembrane region" description="Helical" evidence="11">
    <location>
        <begin position="273"/>
        <end position="294"/>
    </location>
</feature>
<dbReference type="InterPro" id="IPR001516">
    <property type="entry name" value="Proton_antipo_N"/>
</dbReference>